<evidence type="ECO:0000256" key="1">
    <source>
        <dbReference type="SAM" id="MobiDB-lite"/>
    </source>
</evidence>
<comment type="caution">
    <text evidence="2">The sequence shown here is derived from an EMBL/GenBank/DDBJ whole genome shotgun (WGS) entry which is preliminary data.</text>
</comment>
<reference evidence="2 3" key="1">
    <citation type="submission" date="2018-10" db="EMBL/GenBank/DDBJ databases">
        <title>Fifty Aureobasidium pullulans genomes reveal a recombining polyextremotolerant generalist.</title>
        <authorList>
            <person name="Gostincar C."/>
            <person name="Turk M."/>
            <person name="Zajc J."/>
            <person name="Gunde-Cimerman N."/>
        </authorList>
    </citation>
    <scope>NUCLEOTIDE SEQUENCE [LARGE SCALE GENOMIC DNA]</scope>
    <source>
        <strain evidence="2 3">EXF-3380</strain>
    </source>
</reference>
<feature type="region of interest" description="Disordered" evidence="1">
    <location>
        <begin position="52"/>
        <end position="75"/>
    </location>
</feature>
<dbReference type="EMBL" id="QZBU01005047">
    <property type="protein sequence ID" value="TIA02284.1"/>
    <property type="molecule type" value="Genomic_DNA"/>
</dbReference>
<proteinExistence type="predicted"/>
<name>A0A4S9ZAC3_AURPU</name>
<dbReference type="Proteomes" id="UP000304947">
    <property type="component" value="Unassembled WGS sequence"/>
</dbReference>
<dbReference type="AlphaFoldDB" id="A0A4S9ZAC3"/>
<evidence type="ECO:0000313" key="3">
    <source>
        <dbReference type="Proteomes" id="UP000304947"/>
    </source>
</evidence>
<organism evidence="2 3">
    <name type="scientific">Aureobasidium pullulans</name>
    <name type="common">Black yeast</name>
    <name type="synonym">Pullularia pullulans</name>
    <dbReference type="NCBI Taxonomy" id="5580"/>
    <lineage>
        <taxon>Eukaryota</taxon>
        <taxon>Fungi</taxon>
        <taxon>Dikarya</taxon>
        <taxon>Ascomycota</taxon>
        <taxon>Pezizomycotina</taxon>
        <taxon>Dothideomycetes</taxon>
        <taxon>Dothideomycetidae</taxon>
        <taxon>Dothideales</taxon>
        <taxon>Saccotheciaceae</taxon>
        <taxon>Aureobasidium</taxon>
    </lineage>
</organism>
<gene>
    <name evidence="2" type="ORF">D6C83_08960</name>
</gene>
<protein>
    <submittedName>
        <fullName evidence="2">Uncharacterized protein</fullName>
    </submittedName>
</protein>
<feature type="non-terminal residue" evidence="2">
    <location>
        <position position="1"/>
    </location>
</feature>
<sequence length="156" mass="17274">FPLPSLFLDRACIEQNILRILTCPELNITTQASMSVTTTSRVIPHQAITLSINGRDQEPIDEPAPGPNSRSDIRCVDGSSNPATWPSQYRDVPSRKPINRNLDMMTRPGGANIAEQIFIATLLNGVRLNANVNTLWRVSGGKVNKTVFRYEIGGEW</sequence>
<accession>A0A4S9ZAC3</accession>
<evidence type="ECO:0000313" key="2">
    <source>
        <dbReference type="EMBL" id="TIA02284.1"/>
    </source>
</evidence>